<dbReference type="Pfam" id="PF00005">
    <property type="entry name" value="ABC_tran"/>
    <property type="match status" value="1"/>
</dbReference>
<keyword evidence="2" id="KW-0813">Transport</keyword>
<dbReference type="InterPro" id="IPR030679">
    <property type="entry name" value="ABC_ATPase_HisP-typ"/>
</dbReference>
<dbReference type="InterPro" id="IPR017871">
    <property type="entry name" value="ABC_transporter-like_CS"/>
</dbReference>
<organism evidence="8 9">
    <name type="scientific">Cohnella xylanilytica</name>
    <dbReference type="NCBI Taxonomy" id="557555"/>
    <lineage>
        <taxon>Bacteria</taxon>
        <taxon>Bacillati</taxon>
        <taxon>Bacillota</taxon>
        <taxon>Bacilli</taxon>
        <taxon>Bacillales</taxon>
        <taxon>Paenibacillaceae</taxon>
        <taxon>Cohnella</taxon>
    </lineage>
</organism>
<dbReference type="Gene3D" id="3.40.50.300">
    <property type="entry name" value="P-loop containing nucleotide triphosphate hydrolases"/>
    <property type="match status" value="1"/>
</dbReference>
<evidence type="ECO:0000256" key="4">
    <source>
        <dbReference type="ARBA" id="ARBA00022741"/>
    </source>
</evidence>
<evidence type="ECO:0000256" key="2">
    <source>
        <dbReference type="ARBA" id="ARBA00022448"/>
    </source>
</evidence>
<dbReference type="GO" id="GO:0015424">
    <property type="term" value="F:ABC-type amino acid transporter activity"/>
    <property type="evidence" value="ECO:0007669"/>
    <property type="project" value="InterPro"/>
</dbReference>
<dbReference type="PIRSF" id="PIRSF039085">
    <property type="entry name" value="ABC_ATPase_HisP"/>
    <property type="match status" value="1"/>
</dbReference>
<evidence type="ECO:0000256" key="6">
    <source>
        <dbReference type="ARBA" id="ARBA00023136"/>
    </source>
</evidence>
<dbReference type="InterPro" id="IPR050086">
    <property type="entry name" value="MetN_ABC_transporter-like"/>
</dbReference>
<keyword evidence="3" id="KW-1003">Cell membrane</keyword>
<feature type="domain" description="ABC transporter" evidence="7">
    <location>
        <begin position="2"/>
        <end position="242"/>
    </location>
</feature>
<comment type="caution">
    <text evidence="8">The sequence shown here is derived from an EMBL/GenBank/DDBJ whole genome shotgun (WGS) entry which is preliminary data.</text>
</comment>
<sequence length="260" mass="28365">MLSIERLSKRYGDMEVLKEIHLTVGQGTTTIVIGPSGSGKSTLLSCINLLELPTEGAIRIGDRRLDFSEGSKPGQRAILSFRQQTGTVFQGNYLFPHMTALENVALGLIAVKRWNKADARAKAAALLDKVGLGACRDRYPHQLSGGQQQRVGIARAMSMEPKILLFDEPTSALDPELVGEVLEVMKQLTREGITLVVVTHEMEFASRVADQVVFMEQGAILDSGSPADIFGRPRHDRIRHFLNRLSPGAMHHAAASGVTL</sequence>
<dbReference type="PANTHER" id="PTHR43166">
    <property type="entry name" value="AMINO ACID IMPORT ATP-BINDING PROTEIN"/>
    <property type="match status" value="1"/>
</dbReference>
<evidence type="ECO:0000313" key="9">
    <source>
        <dbReference type="Proteomes" id="UP000553776"/>
    </source>
</evidence>
<comment type="subcellular location">
    <subcellularLocation>
        <location evidence="1">Cell membrane</location>
        <topology evidence="1">Peripheral membrane protein</topology>
    </subcellularLocation>
</comment>
<proteinExistence type="predicted"/>
<dbReference type="InterPro" id="IPR003593">
    <property type="entry name" value="AAA+_ATPase"/>
</dbReference>
<dbReference type="PROSITE" id="PS00211">
    <property type="entry name" value="ABC_TRANSPORTER_1"/>
    <property type="match status" value="1"/>
</dbReference>
<evidence type="ECO:0000313" key="8">
    <source>
        <dbReference type="EMBL" id="MBB6695856.1"/>
    </source>
</evidence>
<accession>A0A841U5F8</accession>
<dbReference type="AlphaFoldDB" id="A0A841U5F8"/>
<keyword evidence="4" id="KW-0547">Nucleotide-binding</keyword>
<dbReference type="PROSITE" id="PS50893">
    <property type="entry name" value="ABC_TRANSPORTER_2"/>
    <property type="match status" value="1"/>
</dbReference>
<keyword evidence="9" id="KW-1185">Reference proteome</keyword>
<dbReference type="InterPro" id="IPR027417">
    <property type="entry name" value="P-loop_NTPase"/>
</dbReference>
<dbReference type="Proteomes" id="UP000553776">
    <property type="component" value="Unassembled WGS sequence"/>
</dbReference>
<evidence type="ECO:0000256" key="5">
    <source>
        <dbReference type="ARBA" id="ARBA00022840"/>
    </source>
</evidence>
<dbReference type="GO" id="GO:0005886">
    <property type="term" value="C:plasma membrane"/>
    <property type="evidence" value="ECO:0007669"/>
    <property type="project" value="UniProtKB-SubCell"/>
</dbReference>
<dbReference type="RefSeq" id="WP_185139810.1">
    <property type="nucleotide sequence ID" value="NZ_JACJVR010000144.1"/>
</dbReference>
<name>A0A841U5F8_9BACL</name>
<dbReference type="EMBL" id="JACJVR010000144">
    <property type="protein sequence ID" value="MBB6695856.1"/>
    <property type="molecule type" value="Genomic_DNA"/>
</dbReference>
<evidence type="ECO:0000256" key="3">
    <source>
        <dbReference type="ARBA" id="ARBA00022475"/>
    </source>
</evidence>
<dbReference type="PANTHER" id="PTHR43166:SF35">
    <property type="entry name" value="L-CYSTINE IMPORT ATP-BINDING PROTEIN TCYN"/>
    <property type="match status" value="1"/>
</dbReference>
<dbReference type="GO" id="GO:0016887">
    <property type="term" value="F:ATP hydrolysis activity"/>
    <property type="evidence" value="ECO:0007669"/>
    <property type="project" value="InterPro"/>
</dbReference>
<evidence type="ECO:0000256" key="1">
    <source>
        <dbReference type="ARBA" id="ARBA00004202"/>
    </source>
</evidence>
<dbReference type="InterPro" id="IPR003439">
    <property type="entry name" value="ABC_transporter-like_ATP-bd"/>
</dbReference>
<gene>
    <name evidence="8" type="ORF">H7B90_31130</name>
</gene>
<evidence type="ECO:0000259" key="7">
    <source>
        <dbReference type="PROSITE" id="PS50893"/>
    </source>
</evidence>
<reference evidence="8 9" key="1">
    <citation type="submission" date="2020-08" db="EMBL/GenBank/DDBJ databases">
        <title>Cohnella phylogeny.</title>
        <authorList>
            <person name="Dunlap C."/>
        </authorList>
    </citation>
    <scope>NUCLEOTIDE SEQUENCE [LARGE SCALE GENOMIC DNA]</scope>
    <source>
        <strain evidence="8 9">DSM 25239</strain>
    </source>
</reference>
<protein>
    <submittedName>
        <fullName evidence="8">Amino acid ABC transporter ATP-binding protein</fullName>
    </submittedName>
</protein>
<dbReference type="GO" id="GO:0005524">
    <property type="term" value="F:ATP binding"/>
    <property type="evidence" value="ECO:0007669"/>
    <property type="project" value="UniProtKB-KW"/>
</dbReference>
<dbReference type="SUPFAM" id="SSF52540">
    <property type="entry name" value="P-loop containing nucleoside triphosphate hydrolases"/>
    <property type="match status" value="1"/>
</dbReference>
<keyword evidence="5 8" id="KW-0067">ATP-binding</keyword>
<keyword evidence="6" id="KW-0472">Membrane</keyword>
<dbReference type="SMART" id="SM00382">
    <property type="entry name" value="AAA"/>
    <property type="match status" value="1"/>
</dbReference>